<organism evidence="2 3">
    <name type="scientific">Rhodoplanes roseus</name>
    <dbReference type="NCBI Taxonomy" id="29409"/>
    <lineage>
        <taxon>Bacteria</taxon>
        <taxon>Pseudomonadati</taxon>
        <taxon>Pseudomonadota</taxon>
        <taxon>Alphaproteobacteria</taxon>
        <taxon>Hyphomicrobiales</taxon>
        <taxon>Nitrobacteraceae</taxon>
        <taxon>Rhodoplanes</taxon>
    </lineage>
</organism>
<accession>A0A327L4M8</accession>
<dbReference type="AlphaFoldDB" id="A0A327L4M8"/>
<proteinExistence type="predicted"/>
<gene>
    <name evidence="2" type="ORF">CH341_04210</name>
</gene>
<keyword evidence="3" id="KW-1185">Reference proteome</keyword>
<dbReference type="OrthoDB" id="583435at2"/>
<name>A0A327L4M8_9BRAD</name>
<protein>
    <submittedName>
        <fullName evidence="2">Uncharacterized protein</fullName>
    </submittedName>
</protein>
<dbReference type="Proteomes" id="UP000249130">
    <property type="component" value="Unassembled WGS sequence"/>
</dbReference>
<dbReference type="EMBL" id="NPEX01000017">
    <property type="protein sequence ID" value="RAI45366.1"/>
    <property type="molecule type" value="Genomic_DNA"/>
</dbReference>
<reference evidence="2 3" key="1">
    <citation type="submission" date="2017-07" db="EMBL/GenBank/DDBJ databases">
        <title>Draft Genome Sequences of Select Purple Nonsulfur Bacteria.</title>
        <authorList>
            <person name="Lasarre B."/>
            <person name="Mckinlay J.B."/>
        </authorList>
    </citation>
    <scope>NUCLEOTIDE SEQUENCE [LARGE SCALE GENOMIC DNA]</scope>
    <source>
        <strain evidence="2 3">DSM 5909</strain>
    </source>
</reference>
<comment type="caution">
    <text evidence="2">The sequence shown here is derived from an EMBL/GenBank/DDBJ whole genome shotgun (WGS) entry which is preliminary data.</text>
</comment>
<sequence>MGEPRTALMTVTGRGGPPTLAEAATQLGLGPADLDAGFGVVPVDPERDLFAVEVRADRVPPAGPAGEAYRGPFSNPDIAPFGPPQPAGPGKTGRR</sequence>
<dbReference type="RefSeq" id="WP_111417783.1">
    <property type="nucleotide sequence ID" value="NZ_NPEX01000017.1"/>
</dbReference>
<evidence type="ECO:0000313" key="2">
    <source>
        <dbReference type="EMBL" id="RAI45366.1"/>
    </source>
</evidence>
<evidence type="ECO:0000313" key="3">
    <source>
        <dbReference type="Proteomes" id="UP000249130"/>
    </source>
</evidence>
<feature type="region of interest" description="Disordered" evidence="1">
    <location>
        <begin position="59"/>
        <end position="95"/>
    </location>
</feature>
<evidence type="ECO:0000256" key="1">
    <source>
        <dbReference type="SAM" id="MobiDB-lite"/>
    </source>
</evidence>